<evidence type="ECO:0000256" key="1">
    <source>
        <dbReference type="ARBA" id="ARBA00004141"/>
    </source>
</evidence>
<dbReference type="PROSITE" id="PS50112">
    <property type="entry name" value="PAS"/>
    <property type="match status" value="1"/>
</dbReference>
<dbReference type="Gene3D" id="3.30.450.20">
    <property type="entry name" value="PAS domain"/>
    <property type="match status" value="1"/>
</dbReference>
<dbReference type="SUPFAM" id="SSF141868">
    <property type="entry name" value="EAL domain-like"/>
    <property type="match status" value="1"/>
</dbReference>
<dbReference type="InterPro" id="IPR035965">
    <property type="entry name" value="PAS-like_dom_sf"/>
</dbReference>
<dbReference type="CDD" id="cd00130">
    <property type="entry name" value="PAS"/>
    <property type="match status" value="1"/>
</dbReference>
<dbReference type="InterPro" id="IPR029787">
    <property type="entry name" value="Nucleotide_cyclase"/>
</dbReference>
<protein>
    <submittedName>
        <fullName evidence="12">Ammonium transporter</fullName>
    </submittedName>
</protein>
<feature type="transmembrane region" description="Helical" evidence="8">
    <location>
        <begin position="255"/>
        <end position="276"/>
    </location>
</feature>
<feature type="transmembrane region" description="Helical" evidence="8">
    <location>
        <begin position="154"/>
        <end position="176"/>
    </location>
</feature>
<feature type="domain" description="EAL" evidence="10">
    <location>
        <begin position="757"/>
        <end position="1011"/>
    </location>
</feature>
<gene>
    <name evidence="12" type="primary">amt</name>
    <name evidence="12" type="ORF">L0668_03995</name>
</gene>
<feature type="transmembrane region" description="Helical" evidence="8">
    <location>
        <begin position="44"/>
        <end position="64"/>
    </location>
</feature>
<dbReference type="SUPFAM" id="SSF55785">
    <property type="entry name" value="PYP-like sensor domain (PAS domain)"/>
    <property type="match status" value="1"/>
</dbReference>
<keyword evidence="4 8" id="KW-0812">Transmembrane</keyword>
<keyword evidence="13" id="KW-1185">Reference proteome</keyword>
<feature type="domain" description="PAS" evidence="9">
    <location>
        <begin position="455"/>
        <end position="526"/>
    </location>
</feature>
<feature type="transmembrane region" description="Helical" evidence="8">
    <location>
        <begin position="188"/>
        <end position="211"/>
    </location>
</feature>
<dbReference type="PANTHER" id="PTHR44757:SF2">
    <property type="entry name" value="BIOFILM ARCHITECTURE MAINTENANCE PROTEIN MBAA"/>
    <property type="match status" value="1"/>
</dbReference>
<dbReference type="SMART" id="SM00267">
    <property type="entry name" value="GGDEF"/>
    <property type="match status" value="1"/>
</dbReference>
<dbReference type="EMBL" id="JAKGAS010000002">
    <property type="protein sequence ID" value="MCF2947256.1"/>
    <property type="molecule type" value="Genomic_DNA"/>
</dbReference>
<feature type="transmembrane region" description="Helical" evidence="8">
    <location>
        <begin position="223"/>
        <end position="248"/>
    </location>
</feature>
<dbReference type="SUPFAM" id="SSF55073">
    <property type="entry name" value="Nucleotide cyclase"/>
    <property type="match status" value="1"/>
</dbReference>
<evidence type="ECO:0000256" key="6">
    <source>
        <dbReference type="ARBA" id="ARBA00023136"/>
    </source>
</evidence>
<evidence type="ECO:0000256" key="7">
    <source>
        <dbReference type="ARBA" id="ARBA00023177"/>
    </source>
</evidence>
<proteinExistence type="inferred from homology"/>
<evidence type="ECO:0000259" key="10">
    <source>
        <dbReference type="PROSITE" id="PS50883"/>
    </source>
</evidence>
<evidence type="ECO:0000259" key="9">
    <source>
        <dbReference type="PROSITE" id="PS50112"/>
    </source>
</evidence>
<evidence type="ECO:0000256" key="2">
    <source>
        <dbReference type="ARBA" id="ARBA00005887"/>
    </source>
</evidence>
<dbReference type="PROSITE" id="PS50887">
    <property type="entry name" value="GGDEF"/>
    <property type="match status" value="1"/>
</dbReference>
<comment type="subcellular location">
    <subcellularLocation>
        <location evidence="1">Membrane</location>
        <topology evidence="1">Multi-pass membrane protein</topology>
    </subcellularLocation>
</comment>
<comment type="similarity">
    <text evidence="2">Belongs to the ammonia transporter channel (TC 1.A.11.2) family.</text>
</comment>
<sequence length="1012" mass="112686">MTESWLLISAFMVFIMQAGFLCLETGKIRSKNSINVAAKNISDFILSTIVFWLFGFALMFGDSYNGWFGTSEFFFGEENTPYQISFFVFQLMFCGTAATLLSGAVAERMTFVGYLWITVILAAFIYPIAGHWAWASFFNPENLGWLQKLGFVDFAGSTVVHSVGGSVALAAVIIIGPRIGRFDNKHDLPAGSNLPLTVLGALFLWLGWFGFNGGSTLTFDDNVPIIILNTFISAVWGGLVSSICHYYFKRFIDVTYILNGVLAGLVAITAGCFAMSPADSAIIGSIAGLILYAGTHLLEKLKLDDALGVVPVHLFAGIWGTLAVALFADLAALETGLSRSEQFLSQLTGVAAINIYSFVASFALIKLVSIFINLRVTPEQEMLGMNISEHRASTELIDLLGTMKKQQDGGEFSSPVPVEPFTEVGQIAQQYNQVINRVNNEITQRDEAIHNFKASEKRKSAILNSSMDSIISIDFDGKIIEFNPAAEKTFGYLKDYVLNRSFIDLFIDPSEQEAVTNSLKHKFSESQGLLYNRRNTTFLRRSSGEKFPAEITITGASLGSQLKNEFTLHIRDTTRQTKLRDKLKHLAYSDPLTGLYNRTYLIESIQNTITEQEAEGLAVLFMDLDHFKNINDTLGHAAGDKLLREVAERLTQVTESSDVIARWGGDEFVVLLNQISKIDEIHAKANQVLQQMREPITLEGREINIPTSIGISLYTESQLDASKLIQQADIAMYHAKQAGRDNYQIFNQEMMTKSVRQFNFEQEMKKALQVDDQIHMVYQSKVDNNKAVTGLEALIRWHHPVEGLISPAEFIPLAEESNLIINIDRKVIKVVLQQLNQWQQEGFSLYPVSINLSGKHLVSDDLISFVQEQLNTYQIDGSLIEFEITEGVLLTDIERSIEAMTALKSLDITLSVDDFGTGYSSLNYLKRLPIDVLKIDRSFVDECANTIEDGQICATVINLAQNLGLEAVAEGVETAEQWQFLASKGCEIFQGYYFNKPMSAEDTELKLLSKQN</sequence>
<evidence type="ECO:0000259" key="11">
    <source>
        <dbReference type="PROSITE" id="PS50887"/>
    </source>
</evidence>
<dbReference type="Gene3D" id="3.30.70.270">
    <property type="match status" value="1"/>
</dbReference>
<dbReference type="InterPro" id="IPR052155">
    <property type="entry name" value="Biofilm_reg_signaling"/>
</dbReference>
<dbReference type="NCBIfam" id="TIGR00229">
    <property type="entry name" value="sensory_box"/>
    <property type="match status" value="1"/>
</dbReference>
<keyword evidence="3" id="KW-0813">Transport</keyword>
<dbReference type="SMART" id="SM00091">
    <property type="entry name" value="PAS"/>
    <property type="match status" value="1"/>
</dbReference>
<comment type="caution">
    <text evidence="12">The sequence shown here is derived from an EMBL/GenBank/DDBJ whole genome shotgun (WGS) entry which is preliminary data.</text>
</comment>
<evidence type="ECO:0000313" key="13">
    <source>
        <dbReference type="Proteomes" id="UP001521137"/>
    </source>
</evidence>
<dbReference type="InterPro" id="IPR043128">
    <property type="entry name" value="Rev_trsase/Diguanyl_cyclase"/>
</dbReference>
<dbReference type="SMART" id="SM00052">
    <property type="entry name" value="EAL"/>
    <property type="match status" value="1"/>
</dbReference>
<dbReference type="Gene3D" id="1.10.3430.10">
    <property type="entry name" value="Ammonium transporter AmtB like domains"/>
    <property type="match status" value="1"/>
</dbReference>
<dbReference type="PROSITE" id="PS01219">
    <property type="entry name" value="AMMONIUM_TRANSP"/>
    <property type="match status" value="1"/>
</dbReference>
<feature type="transmembrane region" description="Helical" evidence="8">
    <location>
        <begin position="113"/>
        <end position="134"/>
    </location>
</feature>
<dbReference type="InterPro" id="IPR001633">
    <property type="entry name" value="EAL_dom"/>
</dbReference>
<organism evidence="12 13">
    <name type="scientific">Paraglaciecola algarum</name>
    <dbReference type="NCBI Taxonomy" id="3050085"/>
    <lineage>
        <taxon>Bacteria</taxon>
        <taxon>Pseudomonadati</taxon>
        <taxon>Pseudomonadota</taxon>
        <taxon>Gammaproteobacteria</taxon>
        <taxon>Alteromonadales</taxon>
        <taxon>Alteromonadaceae</taxon>
        <taxon>Paraglaciecola</taxon>
    </lineage>
</organism>
<keyword evidence="5 8" id="KW-1133">Transmembrane helix</keyword>
<name>A0ABS9D2Z4_9ALTE</name>
<dbReference type="InterPro" id="IPR035919">
    <property type="entry name" value="EAL_sf"/>
</dbReference>
<dbReference type="Pfam" id="PF00909">
    <property type="entry name" value="Ammonium_transp"/>
    <property type="match status" value="1"/>
</dbReference>
<feature type="transmembrane region" description="Helical" evidence="8">
    <location>
        <begin position="353"/>
        <end position="374"/>
    </location>
</feature>
<dbReference type="Pfam" id="PF00989">
    <property type="entry name" value="PAS"/>
    <property type="match status" value="1"/>
</dbReference>
<keyword evidence="6 8" id="KW-0472">Membrane</keyword>
<feature type="transmembrane region" description="Helical" evidence="8">
    <location>
        <begin position="84"/>
        <end position="106"/>
    </location>
</feature>
<evidence type="ECO:0000256" key="5">
    <source>
        <dbReference type="ARBA" id="ARBA00022989"/>
    </source>
</evidence>
<dbReference type="CDD" id="cd01949">
    <property type="entry name" value="GGDEF"/>
    <property type="match status" value="1"/>
</dbReference>
<dbReference type="InterPro" id="IPR000160">
    <property type="entry name" value="GGDEF_dom"/>
</dbReference>
<evidence type="ECO:0000256" key="3">
    <source>
        <dbReference type="ARBA" id="ARBA00022448"/>
    </source>
</evidence>
<feature type="transmembrane region" description="Helical" evidence="8">
    <location>
        <begin position="6"/>
        <end position="23"/>
    </location>
</feature>
<dbReference type="InterPro" id="IPR001905">
    <property type="entry name" value="Ammonium_transpt"/>
</dbReference>
<dbReference type="InterPro" id="IPR018047">
    <property type="entry name" value="Ammonium_transpt_CS"/>
</dbReference>
<dbReference type="Proteomes" id="UP001521137">
    <property type="component" value="Unassembled WGS sequence"/>
</dbReference>
<reference evidence="12 13" key="1">
    <citation type="submission" date="2022-01" db="EMBL/GenBank/DDBJ databases">
        <title>Paraglaciecola sp. G1-23.</title>
        <authorList>
            <person name="Jin M.S."/>
            <person name="Han D.M."/>
            <person name="Kim H.M."/>
            <person name="Jeon C.O."/>
        </authorList>
    </citation>
    <scope>NUCLEOTIDE SEQUENCE [LARGE SCALE GENOMIC DNA]</scope>
    <source>
        <strain evidence="12 13">G1-23</strain>
    </source>
</reference>
<dbReference type="InterPro" id="IPR013767">
    <property type="entry name" value="PAS_fold"/>
</dbReference>
<dbReference type="CDD" id="cd01948">
    <property type="entry name" value="EAL"/>
    <property type="match status" value="1"/>
</dbReference>
<dbReference type="InterPro" id="IPR024041">
    <property type="entry name" value="NH4_transpt_AmtB-like_dom"/>
</dbReference>
<evidence type="ECO:0000313" key="12">
    <source>
        <dbReference type="EMBL" id="MCF2947256.1"/>
    </source>
</evidence>
<dbReference type="InterPro" id="IPR029020">
    <property type="entry name" value="Ammonium/urea_transptr"/>
</dbReference>
<dbReference type="Pfam" id="PF00563">
    <property type="entry name" value="EAL"/>
    <property type="match status" value="1"/>
</dbReference>
<dbReference type="Gene3D" id="3.20.20.450">
    <property type="entry name" value="EAL domain"/>
    <property type="match status" value="1"/>
</dbReference>
<dbReference type="PROSITE" id="PS50883">
    <property type="entry name" value="EAL"/>
    <property type="match status" value="1"/>
</dbReference>
<dbReference type="PANTHER" id="PTHR44757">
    <property type="entry name" value="DIGUANYLATE CYCLASE DGCP"/>
    <property type="match status" value="1"/>
</dbReference>
<dbReference type="RefSeq" id="WP_235310788.1">
    <property type="nucleotide sequence ID" value="NZ_JAKGAS010000002.1"/>
</dbReference>
<dbReference type="NCBIfam" id="TIGR00836">
    <property type="entry name" value="amt"/>
    <property type="match status" value="1"/>
</dbReference>
<feature type="domain" description="GGDEF" evidence="11">
    <location>
        <begin position="615"/>
        <end position="748"/>
    </location>
</feature>
<accession>A0ABS9D2Z4</accession>
<dbReference type="NCBIfam" id="TIGR00254">
    <property type="entry name" value="GGDEF"/>
    <property type="match status" value="1"/>
</dbReference>
<dbReference type="SUPFAM" id="SSF111352">
    <property type="entry name" value="Ammonium transporter"/>
    <property type="match status" value="1"/>
</dbReference>
<dbReference type="Pfam" id="PF00990">
    <property type="entry name" value="GGDEF"/>
    <property type="match status" value="1"/>
</dbReference>
<feature type="transmembrane region" description="Helical" evidence="8">
    <location>
        <begin position="310"/>
        <end position="333"/>
    </location>
</feature>
<evidence type="ECO:0000256" key="8">
    <source>
        <dbReference type="SAM" id="Phobius"/>
    </source>
</evidence>
<evidence type="ECO:0000256" key="4">
    <source>
        <dbReference type="ARBA" id="ARBA00022692"/>
    </source>
</evidence>
<keyword evidence="7" id="KW-0924">Ammonia transport</keyword>
<dbReference type="InterPro" id="IPR000014">
    <property type="entry name" value="PAS"/>
</dbReference>